<evidence type="ECO:0000256" key="2">
    <source>
        <dbReference type="ARBA" id="ARBA00022475"/>
    </source>
</evidence>
<feature type="transmembrane region" description="Helical" evidence="6">
    <location>
        <begin position="125"/>
        <end position="142"/>
    </location>
</feature>
<sequence length="423" mass="43222">MTTSSGSQARPHRSLGTIDAAAIGTGAMLGAGVFSVFAPAALGAGAWLPVAIAIAGLIAYCNAVSSARLAARHPEWGGAYVYGTERLGELWGFLAGWAFVVGKIASCAAMALTFAHYVLPGWEKPAAAAAVVAMAALNYRGIRRSTLVVKTLVLAVLATLTAAVVAMLLSGRLAAVAEVEGLGPWPGSFGLLGSAALIFFAFAGYARVATLGAEVREPRTTIPRAINISLATVLAVYMVVGTGLLIVLGRERLITSEAPLVDAVLVSDLPMLVPVMAAGAAVASLGALLSLLLGVSRTTAAMAADGHLPRALGSVHERFGVPHRAEFAVAGVVIVLILVGDLTSAIAFSAFGVLVYYAITNASALRLGPDENRPPLLAPLGGLVGCVVLVCSLPLPVVGLGAVVLGAGMCLWWVRDRLDHRPN</sequence>
<keyword evidence="3 6" id="KW-0812">Transmembrane</keyword>
<evidence type="ECO:0000313" key="8">
    <source>
        <dbReference type="Proteomes" id="UP000654947"/>
    </source>
</evidence>
<protein>
    <submittedName>
        <fullName evidence="7">Transporter</fullName>
    </submittedName>
</protein>
<keyword evidence="4 6" id="KW-1133">Transmembrane helix</keyword>
<feature type="transmembrane region" description="Helical" evidence="6">
    <location>
        <begin position="147"/>
        <end position="169"/>
    </location>
</feature>
<feature type="transmembrane region" description="Helical" evidence="6">
    <location>
        <begin position="327"/>
        <end position="360"/>
    </location>
</feature>
<evidence type="ECO:0000256" key="4">
    <source>
        <dbReference type="ARBA" id="ARBA00022989"/>
    </source>
</evidence>
<feature type="transmembrane region" description="Helical" evidence="6">
    <location>
        <begin position="380"/>
        <end position="413"/>
    </location>
</feature>
<dbReference type="AlphaFoldDB" id="A0A919CJQ1"/>
<dbReference type="Gene3D" id="1.20.1740.10">
    <property type="entry name" value="Amino acid/polyamine transporter I"/>
    <property type="match status" value="1"/>
</dbReference>
<dbReference type="PANTHER" id="PTHR42770">
    <property type="entry name" value="AMINO ACID TRANSPORTER-RELATED"/>
    <property type="match status" value="1"/>
</dbReference>
<reference evidence="7 8" key="1">
    <citation type="journal article" date="2014" name="Int. J. Syst. Evol. Microbiol.">
        <title>Complete genome sequence of Corynebacterium casei LMG S-19264T (=DSM 44701T), isolated from a smear-ripened cheese.</title>
        <authorList>
            <consortium name="US DOE Joint Genome Institute (JGI-PGF)"/>
            <person name="Walter F."/>
            <person name="Albersmeier A."/>
            <person name="Kalinowski J."/>
            <person name="Ruckert C."/>
        </authorList>
    </citation>
    <scope>NUCLEOTIDE SEQUENCE [LARGE SCALE GENOMIC DNA]</scope>
    <source>
        <strain evidence="7 8">KCTC 19473</strain>
    </source>
</reference>
<keyword evidence="5 6" id="KW-0472">Membrane</keyword>
<dbReference type="RefSeq" id="WP_017577362.1">
    <property type="nucleotide sequence ID" value="NZ_BMXL01000015.1"/>
</dbReference>
<dbReference type="Pfam" id="PF13520">
    <property type="entry name" value="AA_permease_2"/>
    <property type="match status" value="1"/>
</dbReference>
<dbReference type="GO" id="GO:0005886">
    <property type="term" value="C:plasma membrane"/>
    <property type="evidence" value="ECO:0007669"/>
    <property type="project" value="UniProtKB-SubCell"/>
</dbReference>
<organism evidence="7 8">
    <name type="scientific">Nocardiopsis kunsanensis</name>
    <dbReference type="NCBI Taxonomy" id="141693"/>
    <lineage>
        <taxon>Bacteria</taxon>
        <taxon>Bacillati</taxon>
        <taxon>Actinomycetota</taxon>
        <taxon>Actinomycetes</taxon>
        <taxon>Streptosporangiales</taxon>
        <taxon>Nocardiopsidaceae</taxon>
        <taxon>Nocardiopsis</taxon>
    </lineage>
</organism>
<dbReference type="InterPro" id="IPR050367">
    <property type="entry name" value="APC_superfamily"/>
</dbReference>
<feature type="transmembrane region" description="Helical" evidence="6">
    <location>
        <begin position="20"/>
        <end position="40"/>
    </location>
</feature>
<name>A0A919CJQ1_9ACTN</name>
<feature type="transmembrane region" description="Helical" evidence="6">
    <location>
        <begin position="269"/>
        <end position="293"/>
    </location>
</feature>
<evidence type="ECO:0000256" key="6">
    <source>
        <dbReference type="SAM" id="Phobius"/>
    </source>
</evidence>
<accession>A0A919CJQ1</accession>
<dbReference type="EMBL" id="BMXL01000015">
    <property type="protein sequence ID" value="GHD29047.1"/>
    <property type="molecule type" value="Genomic_DNA"/>
</dbReference>
<feature type="transmembrane region" description="Helical" evidence="6">
    <location>
        <begin position="228"/>
        <end position="249"/>
    </location>
</feature>
<evidence type="ECO:0000256" key="1">
    <source>
        <dbReference type="ARBA" id="ARBA00004651"/>
    </source>
</evidence>
<gene>
    <name evidence="7" type="ORF">GCM10007147_29480</name>
</gene>
<dbReference type="PANTHER" id="PTHR42770:SF7">
    <property type="entry name" value="MEMBRANE PROTEIN"/>
    <property type="match status" value="1"/>
</dbReference>
<proteinExistence type="predicted"/>
<keyword evidence="2" id="KW-1003">Cell membrane</keyword>
<keyword evidence="8" id="KW-1185">Reference proteome</keyword>
<feature type="transmembrane region" description="Helical" evidence="6">
    <location>
        <begin position="189"/>
        <end position="208"/>
    </location>
</feature>
<dbReference type="InterPro" id="IPR002293">
    <property type="entry name" value="AA/rel_permease1"/>
</dbReference>
<dbReference type="Proteomes" id="UP000654947">
    <property type="component" value="Unassembled WGS sequence"/>
</dbReference>
<feature type="transmembrane region" description="Helical" evidence="6">
    <location>
        <begin position="90"/>
        <end position="119"/>
    </location>
</feature>
<dbReference type="GO" id="GO:0022857">
    <property type="term" value="F:transmembrane transporter activity"/>
    <property type="evidence" value="ECO:0007669"/>
    <property type="project" value="InterPro"/>
</dbReference>
<evidence type="ECO:0000256" key="3">
    <source>
        <dbReference type="ARBA" id="ARBA00022692"/>
    </source>
</evidence>
<evidence type="ECO:0000313" key="7">
    <source>
        <dbReference type="EMBL" id="GHD29047.1"/>
    </source>
</evidence>
<dbReference type="PIRSF" id="PIRSF006060">
    <property type="entry name" value="AA_transporter"/>
    <property type="match status" value="1"/>
</dbReference>
<evidence type="ECO:0000256" key="5">
    <source>
        <dbReference type="ARBA" id="ARBA00023136"/>
    </source>
</evidence>
<feature type="transmembrane region" description="Helical" evidence="6">
    <location>
        <begin position="46"/>
        <end position="69"/>
    </location>
</feature>
<comment type="caution">
    <text evidence="7">The sequence shown here is derived from an EMBL/GenBank/DDBJ whole genome shotgun (WGS) entry which is preliminary data.</text>
</comment>
<comment type="subcellular location">
    <subcellularLocation>
        <location evidence="1">Cell membrane</location>
        <topology evidence="1">Multi-pass membrane protein</topology>
    </subcellularLocation>
</comment>